<sequence length="64" mass="7519">MKFTQILSLFFVLALLSAVVIANPEAHPEANPEPYDYYDYYKYITKTAYKTITVTVKKEKDPYY</sequence>
<organism evidence="2 3">
    <name type="scientific">Acaulospora morrowiae</name>
    <dbReference type="NCBI Taxonomy" id="94023"/>
    <lineage>
        <taxon>Eukaryota</taxon>
        <taxon>Fungi</taxon>
        <taxon>Fungi incertae sedis</taxon>
        <taxon>Mucoromycota</taxon>
        <taxon>Glomeromycotina</taxon>
        <taxon>Glomeromycetes</taxon>
        <taxon>Diversisporales</taxon>
        <taxon>Acaulosporaceae</taxon>
        <taxon>Acaulospora</taxon>
    </lineage>
</organism>
<proteinExistence type="predicted"/>
<reference evidence="2" key="1">
    <citation type="submission" date="2021-06" db="EMBL/GenBank/DDBJ databases">
        <authorList>
            <person name="Kallberg Y."/>
            <person name="Tangrot J."/>
            <person name="Rosling A."/>
        </authorList>
    </citation>
    <scope>NUCLEOTIDE SEQUENCE</scope>
    <source>
        <strain evidence="2">CL551</strain>
    </source>
</reference>
<keyword evidence="1" id="KW-0732">Signal</keyword>
<name>A0A9N9IE37_9GLOM</name>
<evidence type="ECO:0000313" key="2">
    <source>
        <dbReference type="EMBL" id="CAG8731845.1"/>
    </source>
</evidence>
<feature type="signal peptide" evidence="1">
    <location>
        <begin position="1"/>
        <end position="22"/>
    </location>
</feature>
<comment type="caution">
    <text evidence="2">The sequence shown here is derived from an EMBL/GenBank/DDBJ whole genome shotgun (WGS) entry which is preliminary data.</text>
</comment>
<evidence type="ECO:0000256" key="1">
    <source>
        <dbReference type="SAM" id="SignalP"/>
    </source>
</evidence>
<feature type="non-terminal residue" evidence="2">
    <location>
        <position position="64"/>
    </location>
</feature>
<protein>
    <submittedName>
        <fullName evidence="2">9855_t:CDS:1</fullName>
    </submittedName>
</protein>
<dbReference type="Proteomes" id="UP000789342">
    <property type="component" value="Unassembled WGS sequence"/>
</dbReference>
<dbReference type="EMBL" id="CAJVPV010026535">
    <property type="protein sequence ID" value="CAG8731845.1"/>
    <property type="molecule type" value="Genomic_DNA"/>
</dbReference>
<evidence type="ECO:0000313" key="3">
    <source>
        <dbReference type="Proteomes" id="UP000789342"/>
    </source>
</evidence>
<dbReference type="AlphaFoldDB" id="A0A9N9IE37"/>
<feature type="chain" id="PRO_5040495869" evidence="1">
    <location>
        <begin position="23"/>
        <end position="64"/>
    </location>
</feature>
<keyword evidence="3" id="KW-1185">Reference proteome</keyword>
<gene>
    <name evidence="2" type="ORF">AMORRO_LOCUS14082</name>
</gene>
<accession>A0A9N9IE37</accession>